<dbReference type="OrthoDB" id="9802264at2"/>
<feature type="domain" description="ABC transporter" evidence="5">
    <location>
        <begin position="6"/>
        <end position="225"/>
    </location>
</feature>
<dbReference type="InterPro" id="IPR003439">
    <property type="entry name" value="ABC_transporter-like_ATP-bd"/>
</dbReference>
<accession>A0A1T4Y8D7</accession>
<dbReference type="FunFam" id="3.40.50.300:FF:000032">
    <property type="entry name" value="Export ABC transporter ATP-binding protein"/>
    <property type="match status" value="1"/>
</dbReference>
<dbReference type="PROSITE" id="PS00211">
    <property type="entry name" value="ABC_TRANSPORTER_1"/>
    <property type="match status" value="1"/>
</dbReference>
<evidence type="ECO:0000313" key="6">
    <source>
        <dbReference type="EMBL" id="SKA97953.1"/>
    </source>
</evidence>
<evidence type="ECO:0000256" key="2">
    <source>
        <dbReference type="ARBA" id="ARBA00022741"/>
    </source>
</evidence>
<dbReference type="CDD" id="cd03255">
    <property type="entry name" value="ABC_MJ0796_LolCDE_FtsE"/>
    <property type="match status" value="1"/>
</dbReference>
<keyword evidence="1" id="KW-0813">Transport</keyword>
<proteinExistence type="inferred from homology"/>
<evidence type="ECO:0000256" key="4">
    <source>
        <dbReference type="ARBA" id="ARBA00038388"/>
    </source>
</evidence>
<dbReference type="InterPro" id="IPR003593">
    <property type="entry name" value="AAA+_ATPase"/>
</dbReference>
<dbReference type="SUPFAM" id="SSF52540">
    <property type="entry name" value="P-loop containing nucleoside triphosphate hydrolases"/>
    <property type="match status" value="1"/>
</dbReference>
<organism evidence="6 7">
    <name type="scientific">Prosthecobacter debontii</name>
    <dbReference type="NCBI Taxonomy" id="48467"/>
    <lineage>
        <taxon>Bacteria</taxon>
        <taxon>Pseudomonadati</taxon>
        <taxon>Verrucomicrobiota</taxon>
        <taxon>Verrucomicrobiia</taxon>
        <taxon>Verrucomicrobiales</taxon>
        <taxon>Verrucomicrobiaceae</taxon>
        <taxon>Prosthecobacter</taxon>
    </lineage>
</organism>
<protein>
    <submittedName>
        <fullName evidence="6">Putative ABC transport system ATP-binding protein</fullName>
    </submittedName>
</protein>
<dbReference type="EMBL" id="FUYE01000008">
    <property type="protein sequence ID" value="SKA97953.1"/>
    <property type="molecule type" value="Genomic_DNA"/>
</dbReference>
<evidence type="ECO:0000256" key="3">
    <source>
        <dbReference type="ARBA" id="ARBA00022840"/>
    </source>
</evidence>
<dbReference type="PANTHER" id="PTHR24220">
    <property type="entry name" value="IMPORT ATP-BINDING PROTEIN"/>
    <property type="match status" value="1"/>
</dbReference>
<reference evidence="7" key="1">
    <citation type="submission" date="2017-02" db="EMBL/GenBank/DDBJ databases">
        <authorList>
            <person name="Varghese N."/>
            <person name="Submissions S."/>
        </authorList>
    </citation>
    <scope>NUCLEOTIDE SEQUENCE [LARGE SCALE GENOMIC DNA]</scope>
    <source>
        <strain evidence="7">ATCC 700200</strain>
    </source>
</reference>
<dbReference type="InterPro" id="IPR017871">
    <property type="entry name" value="ABC_transporter-like_CS"/>
</dbReference>
<keyword evidence="3 6" id="KW-0067">ATP-binding</keyword>
<dbReference type="STRING" id="48467.SAMN02745166_02651"/>
<dbReference type="InterPro" id="IPR027417">
    <property type="entry name" value="P-loop_NTPase"/>
</dbReference>
<dbReference type="GO" id="GO:0098796">
    <property type="term" value="C:membrane protein complex"/>
    <property type="evidence" value="ECO:0007669"/>
    <property type="project" value="UniProtKB-ARBA"/>
</dbReference>
<evidence type="ECO:0000313" key="7">
    <source>
        <dbReference type="Proteomes" id="UP000190774"/>
    </source>
</evidence>
<gene>
    <name evidence="6" type="ORF">SAMN02745166_02651</name>
</gene>
<dbReference type="InterPro" id="IPR015854">
    <property type="entry name" value="ABC_transpr_LolD-like"/>
</dbReference>
<dbReference type="GO" id="GO:0022857">
    <property type="term" value="F:transmembrane transporter activity"/>
    <property type="evidence" value="ECO:0007669"/>
    <property type="project" value="TreeGrafter"/>
</dbReference>
<comment type="similarity">
    <text evidence="4">Belongs to the ABC transporter superfamily. Macrolide exporter (TC 3.A.1.122) family.</text>
</comment>
<sequence length="225" mass="24235">MPESILTATDLQRSYILSEATVPALRGVSLSLDEGSFTAIMGPSGCGKSTLLQLCGAMDKPDSGSLRLAGDEISKLTDEELTLLRRTKIGFVFQFFNLLPTLTIQENIAMPLLLARQSEKIAFDRARHLASQLGIEHRLGHYPNQISGGEAQRAALARAIIHEPVLLIADEPTGSLDSVNGGKVLELFQSLNQDLGISILMATHDAHVAQAAKVTIHMKDGKVVL</sequence>
<dbReference type="SMART" id="SM00382">
    <property type="entry name" value="AAA"/>
    <property type="match status" value="1"/>
</dbReference>
<dbReference type="Pfam" id="PF00005">
    <property type="entry name" value="ABC_tran"/>
    <property type="match status" value="1"/>
</dbReference>
<evidence type="ECO:0000256" key="1">
    <source>
        <dbReference type="ARBA" id="ARBA00022448"/>
    </source>
</evidence>
<evidence type="ECO:0000259" key="5">
    <source>
        <dbReference type="PROSITE" id="PS50893"/>
    </source>
</evidence>
<dbReference type="GO" id="GO:0005524">
    <property type="term" value="F:ATP binding"/>
    <property type="evidence" value="ECO:0007669"/>
    <property type="project" value="UniProtKB-KW"/>
</dbReference>
<dbReference type="PROSITE" id="PS50893">
    <property type="entry name" value="ABC_TRANSPORTER_2"/>
    <property type="match status" value="1"/>
</dbReference>
<dbReference type="GO" id="GO:0005886">
    <property type="term" value="C:plasma membrane"/>
    <property type="evidence" value="ECO:0007669"/>
    <property type="project" value="TreeGrafter"/>
</dbReference>
<dbReference type="AlphaFoldDB" id="A0A1T4Y8D7"/>
<keyword evidence="2" id="KW-0547">Nucleotide-binding</keyword>
<dbReference type="RefSeq" id="WP_078813844.1">
    <property type="nucleotide sequence ID" value="NZ_FUYE01000008.1"/>
</dbReference>
<dbReference type="Proteomes" id="UP000190774">
    <property type="component" value="Unassembled WGS sequence"/>
</dbReference>
<dbReference type="InterPro" id="IPR017911">
    <property type="entry name" value="MacB-like_ATP-bd"/>
</dbReference>
<dbReference type="GO" id="GO:0016887">
    <property type="term" value="F:ATP hydrolysis activity"/>
    <property type="evidence" value="ECO:0007669"/>
    <property type="project" value="InterPro"/>
</dbReference>
<name>A0A1T4Y8D7_9BACT</name>
<dbReference type="Gene3D" id="3.40.50.300">
    <property type="entry name" value="P-loop containing nucleotide triphosphate hydrolases"/>
    <property type="match status" value="1"/>
</dbReference>
<keyword evidence="7" id="KW-1185">Reference proteome</keyword>